<feature type="region of interest" description="Disordered" evidence="1">
    <location>
        <begin position="304"/>
        <end position="475"/>
    </location>
</feature>
<feature type="compositionally biased region" description="Polar residues" evidence="1">
    <location>
        <begin position="356"/>
        <end position="373"/>
    </location>
</feature>
<dbReference type="Proteomes" id="UP000024635">
    <property type="component" value="Unassembled WGS sequence"/>
</dbReference>
<accession>A0A016TLQ5</accession>
<sequence length="493" mass="53776">MGHSSASVPDCNWLRSDCSTLNRLSMPWRVLTLLCLVALLGRAQGFRVKRQFSSPSYHLQQWTFDQVSYQQPYGYQQGYQQAYGRDPNYHNYYQRRDISRHQAPTGWNVNSYNYAGYNYPGYNYPGYNYPGYNYAYNNYYPQQYSGYPTAPPAQTSGTSYGRPPIIREQQIVYSNTNSRVPSEPQDAYPTPPPDWNKDSRSGYVEKPGVETATAQIGVIYPGKSATSTPILGKESTEGSENPDTHGIEVTKDKDLDSEESFLKTAVEEDIDSTINKKLSSGQPSVEELPVEVSWTTLSPIDEKLKSVTDDRTTSDIVNEIMATTPADGASSEAPLFVDAEESSQSSAPAYPEETTQDSAAADNQPSAASTDMSSIAPFPGEPSTEAPQVVDADASPSSSTPNYPEEITQDPAVVGNQPPADSTVPLDEFIPTEVPAATPPDPDPETDTEAATVVAESSSSANSDDGTTLRAPPLPKQVADKLKELGLSLLKLF</sequence>
<dbReference type="OrthoDB" id="5807451at2759"/>
<evidence type="ECO:0000256" key="1">
    <source>
        <dbReference type="SAM" id="MobiDB-lite"/>
    </source>
</evidence>
<proteinExistence type="predicted"/>
<dbReference type="EMBL" id="JARK01001429">
    <property type="protein sequence ID" value="EYC03557.1"/>
    <property type="molecule type" value="Genomic_DNA"/>
</dbReference>
<gene>
    <name evidence="2" type="primary">Acey_s0093.g2659</name>
    <name evidence="2" type="ORF">Y032_0093g2659</name>
</gene>
<feature type="region of interest" description="Disordered" evidence="1">
    <location>
        <begin position="177"/>
        <end position="200"/>
    </location>
</feature>
<comment type="caution">
    <text evidence="2">The sequence shown here is derived from an EMBL/GenBank/DDBJ whole genome shotgun (WGS) entry which is preliminary data.</text>
</comment>
<dbReference type="AlphaFoldDB" id="A0A016TLQ5"/>
<keyword evidence="3" id="KW-1185">Reference proteome</keyword>
<evidence type="ECO:0000313" key="2">
    <source>
        <dbReference type="EMBL" id="EYC03557.1"/>
    </source>
</evidence>
<evidence type="ECO:0000313" key="3">
    <source>
        <dbReference type="Proteomes" id="UP000024635"/>
    </source>
</evidence>
<organism evidence="2 3">
    <name type="scientific">Ancylostoma ceylanicum</name>
    <dbReference type="NCBI Taxonomy" id="53326"/>
    <lineage>
        <taxon>Eukaryota</taxon>
        <taxon>Metazoa</taxon>
        <taxon>Ecdysozoa</taxon>
        <taxon>Nematoda</taxon>
        <taxon>Chromadorea</taxon>
        <taxon>Rhabditida</taxon>
        <taxon>Rhabditina</taxon>
        <taxon>Rhabditomorpha</taxon>
        <taxon>Strongyloidea</taxon>
        <taxon>Ancylostomatidae</taxon>
        <taxon>Ancylostomatinae</taxon>
        <taxon>Ancylostoma</taxon>
    </lineage>
</organism>
<reference evidence="3" key="1">
    <citation type="journal article" date="2015" name="Nat. Genet.">
        <title>The genome and transcriptome of the zoonotic hookworm Ancylostoma ceylanicum identify infection-specific gene families.</title>
        <authorList>
            <person name="Schwarz E.M."/>
            <person name="Hu Y."/>
            <person name="Antoshechkin I."/>
            <person name="Miller M.M."/>
            <person name="Sternberg P.W."/>
            <person name="Aroian R.V."/>
        </authorList>
    </citation>
    <scope>NUCLEOTIDE SEQUENCE</scope>
    <source>
        <strain evidence="3">HY135</strain>
    </source>
</reference>
<feature type="compositionally biased region" description="Basic and acidic residues" evidence="1">
    <location>
        <begin position="304"/>
        <end position="313"/>
    </location>
</feature>
<feature type="region of interest" description="Disordered" evidence="1">
    <location>
        <begin position="225"/>
        <end position="247"/>
    </location>
</feature>
<name>A0A016TLQ5_9BILA</name>
<protein>
    <submittedName>
        <fullName evidence="2">Uncharacterized protein</fullName>
    </submittedName>
</protein>
<feature type="compositionally biased region" description="Low complexity" evidence="1">
    <location>
        <begin position="449"/>
        <end position="461"/>
    </location>
</feature>